<dbReference type="InterPro" id="IPR020894">
    <property type="entry name" value="Cadherin_CS"/>
</dbReference>
<dbReference type="SMART" id="SM00181">
    <property type="entry name" value="EGF"/>
    <property type="match status" value="2"/>
</dbReference>
<dbReference type="Gene3D" id="2.10.25.10">
    <property type="entry name" value="Laminin"/>
    <property type="match status" value="1"/>
</dbReference>
<dbReference type="SMART" id="SM00179">
    <property type="entry name" value="EGF_CA"/>
    <property type="match status" value="1"/>
</dbReference>
<feature type="domain" description="Cadherin" evidence="14">
    <location>
        <begin position="295"/>
        <end position="396"/>
    </location>
</feature>
<dbReference type="InterPro" id="IPR002126">
    <property type="entry name" value="Cadherin-like_dom"/>
</dbReference>
<organism evidence="15 16">
    <name type="scientific">Heligmosomoides polygyrus</name>
    <name type="common">Parasitic roundworm</name>
    <dbReference type="NCBI Taxonomy" id="6339"/>
    <lineage>
        <taxon>Eukaryota</taxon>
        <taxon>Metazoa</taxon>
        <taxon>Ecdysozoa</taxon>
        <taxon>Nematoda</taxon>
        <taxon>Chromadorea</taxon>
        <taxon>Rhabditida</taxon>
        <taxon>Rhabditina</taxon>
        <taxon>Rhabditomorpha</taxon>
        <taxon>Strongyloidea</taxon>
        <taxon>Heligmosomidae</taxon>
        <taxon>Heligmosomoides</taxon>
    </lineage>
</organism>
<keyword evidence="4" id="KW-0677">Repeat</keyword>
<dbReference type="Pfam" id="PF00008">
    <property type="entry name" value="EGF"/>
    <property type="match status" value="1"/>
</dbReference>
<dbReference type="SUPFAM" id="SSF57196">
    <property type="entry name" value="EGF/Laminin"/>
    <property type="match status" value="1"/>
</dbReference>
<evidence type="ECO:0000256" key="7">
    <source>
        <dbReference type="ARBA" id="ARBA00023136"/>
    </source>
</evidence>
<feature type="compositionally biased region" description="Polar residues" evidence="12">
    <location>
        <begin position="78"/>
        <end position="90"/>
    </location>
</feature>
<dbReference type="AlphaFoldDB" id="A0A183G821"/>
<evidence type="ECO:0000259" key="14">
    <source>
        <dbReference type="PROSITE" id="PS50268"/>
    </source>
</evidence>
<dbReference type="PROSITE" id="PS50268">
    <property type="entry name" value="CADHERIN_2"/>
    <property type="match status" value="3"/>
</dbReference>
<dbReference type="GO" id="GO:0007156">
    <property type="term" value="P:homophilic cell adhesion via plasma membrane adhesion molecules"/>
    <property type="evidence" value="ECO:0007669"/>
    <property type="project" value="InterPro"/>
</dbReference>
<dbReference type="Pfam" id="PF00028">
    <property type="entry name" value="Cadherin"/>
    <property type="match status" value="2"/>
</dbReference>
<dbReference type="GO" id="GO:0005509">
    <property type="term" value="F:calcium ion binding"/>
    <property type="evidence" value="ECO:0007669"/>
    <property type="project" value="UniProtKB-UniRule"/>
</dbReference>
<dbReference type="InterPro" id="IPR056286">
    <property type="entry name" value="Cadherin_CELSR1-3_9th"/>
</dbReference>
<evidence type="ECO:0000256" key="6">
    <source>
        <dbReference type="ARBA" id="ARBA00022989"/>
    </source>
</evidence>
<evidence type="ECO:0000256" key="9">
    <source>
        <dbReference type="ARBA" id="ARBA00023180"/>
    </source>
</evidence>
<dbReference type="CDD" id="cd00054">
    <property type="entry name" value="EGF_CA"/>
    <property type="match status" value="1"/>
</dbReference>
<evidence type="ECO:0000313" key="16">
    <source>
        <dbReference type="WBParaSite" id="HPBE_0001798101-mRNA-1"/>
    </source>
</evidence>
<dbReference type="Pfam" id="PF23592">
    <property type="entry name" value="Cadherin_CELSR2_9th"/>
    <property type="match status" value="1"/>
</dbReference>
<feature type="region of interest" description="Disordered" evidence="12">
    <location>
        <begin position="72"/>
        <end position="92"/>
    </location>
</feature>
<dbReference type="FunFam" id="2.60.40.60:FF:000020">
    <property type="entry name" value="Dachsous cadherin-related 1b"/>
    <property type="match status" value="1"/>
</dbReference>
<dbReference type="PROSITE" id="PS00232">
    <property type="entry name" value="CADHERIN_1"/>
    <property type="match status" value="3"/>
</dbReference>
<dbReference type="SUPFAM" id="SSF49313">
    <property type="entry name" value="Cadherin-like"/>
    <property type="match status" value="4"/>
</dbReference>
<dbReference type="PRINTS" id="PR00205">
    <property type="entry name" value="CADHERIN"/>
</dbReference>
<feature type="domain" description="Cadherin" evidence="14">
    <location>
        <begin position="168"/>
        <end position="294"/>
    </location>
</feature>
<evidence type="ECO:0000256" key="8">
    <source>
        <dbReference type="ARBA" id="ARBA00023157"/>
    </source>
</evidence>
<dbReference type="WBParaSite" id="HPBE_0001798101-mRNA-1">
    <property type="protein sequence ID" value="HPBE_0001798101-mRNA-1"/>
    <property type="gene ID" value="HPBE_0001798101"/>
</dbReference>
<keyword evidence="15" id="KW-1185">Reference proteome</keyword>
<evidence type="ECO:0000256" key="1">
    <source>
        <dbReference type="ARBA" id="ARBA00004370"/>
    </source>
</evidence>
<evidence type="ECO:0000256" key="11">
    <source>
        <dbReference type="PROSITE-ProRule" id="PRU00076"/>
    </source>
</evidence>
<proteinExistence type="predicted"/>
<evidence type="ECO:0000256" key="12">
    <source>
        <dbReference type="SAM" id="MobiDB-lite"/>
    </source>
</evidence>
<dbReference type="FunFam" id="2.60.40.60:FF:000092">
    <property type="entry name" value="Protocadherin 8"/>
    <property type="match status" value="1"/>
</dbReference>
<evidence type="ECO:0000256" key="3">
    <source>
        <dbReference type="ARBA" id="ARBA00022692"/>
    </source>
</evidence>
<protein>
    <submittedName>
        <fullName evidence="16">EGF-like domain-containing protein</fullName>
    </submittedName>
</protein>
<evidence type="ECO:0000256" key="5">
    <source>
        <dbReference type="ARBA" id="ARBA00022837"/>
    </source>
</evidence>
<dbReference type="PANTHER" id="PTHR24026:SF51">
    <property type="entry name" value="PROTOCADHERIN-LIKE WING POLARITY PROTEIN STAN"/>
    <property type="match status" value="1"/>
</dbReference>
<dbReference type="SMART" id="SM00112">
    <property type="entry name" value="CA"/>
    <property type="match status" value="3"/>
</dbReference>
<evidence type="ECO:0000313" key="15">
    <source>
        <dbReference type="Proteomes" id="UP000050761"/>
    </source>
</evidence>
<dbReference type="GO" id="GO:0005886">
    <property type="term" value="C:plasma membrane"/>
    <property type="evidence" value="ECO:0007669"/>
    <property type="project" value="InterPro"/>
</dbReference>
<dbReference type="InterPro" id="IPR001881">
    <property type="entry name" value="EGF-like_Ca-bd_dom"/>
</dbReference>
<keyword evidence="9" id="KW-0325">Glycoprotein</keyword>
<accession>A0A183G821</accession>
<comment type="subcellular location">
    <subcellularLocation>
        <location evidence="1">Membrane</location>
    </subcellularLocation>
</comment>
<dbReference type="PANTHER" id="PTHR24026">
    <property type="entry name" value="FAT ATYPICAL CADHERIN-RELATED"/>
    <property type="match status" value="1"/>
</dbReference>
<evidence type="ECO:0000256" key="4">
    <source>
        <dbReference type="ARBA" id="ARBA00022737"/>
    </source>
</evidence>
<evidence type="ECO:0000256" key="2">
    <source>
        <dbReference type="ARBA" id="ARBA00022536"/>
    </source>
</evidence>
<evidence type="ECO:0000256" key="10">
    <source>
        <dbReference type="PROSITE-ProRule" id="PRU00043"/>
    </source>
</evidence>
<reference evidence="16" key="1">
    <citation type="submission" date="2019-09" db="UniProtKB">
        <authorList>
            <consortium name="WormBaseParasite"/>
        </authorList>
    </citation>
    <scope>IDENTIFICATION</scope>
</reference>
<feature type="domain" description="EGF-like" evidence="13">
    <location>
        <begin position="649"/>
        <end position="685"/>
    </location>
</feature>
<dbReference type="Gene3D" id="2.60.40.60">
    <property type="entry name" value="Cadherins"/>
    <property type="match status" value="3"/>
</dbReference>
<dbReference type="InterPro" id="IPR000742">
    <property type="entry name" value="EGF"/>
</dbReference>
<evidence type="ECO:0000259" key="13">
    <source>
        <dbReference type="PROSITE" id="PS50026"/>
    </source>
</evidence>
<sequence length="715" mass="79945">LLTLSGQLHSPDHVISLEVSATDQGGLQGRCRVNLIVEDVNSPPFFTDQQFTVRVPEDSPVGFHISTIKAEDSDRASSKNADSRSASFQAEDSDRGRNAHLVYSIDSEVFAIDSKTGLITLKKALDREKRSSYVVLVTVSDRAVPPLNTTTQLEIVVEDVNDNAPKFSTHNYSVSIPEDIPVGTSFMQVSAMDMDIGSNGIVDYFLNDTNAPDVYDLFRLDRTSGTLRAPKIGFQATRVIAQSTKSNLGHTKKHKNFLSIELNIFARDRGKPPLTSTSVISIALTDVNDNAPRFDQTSYDLYIAENSPVGSTVGTIVATDPDEGDNAKIQFRIFGGADAKLFDLEVDENQPEVVRIMTRGEFDYEAKNNNGQLSTTVALRIHVSDVNDNRPILPDFIVLVNRFESEAPIVHLGVVPAFDPDRNATLEYYMEENQLLDVEKFTGRLILQNQWKRNLDTSLKSCVSDGPNTVCSMCRFIHVYLTQEALREAATLFLPKTSLEDFWDPPVFNRFRKSLASLDTWEEQNIFVVGAQHVTEGVEVSLVISDRGRVVKDPFFRSWRVEELLRSATKHLERLSLMKIEVIRDESCAREPCPYYQKCRQTLKHVNAVEVHQTDNFIARTLKTLKTFVCECPVGFASSDDQPGQCDLRVDQCYSSPCRNNATCRPFENGYRCECREGWRGDDLHSVFRCMGTAGHYILRLASSPSLAAGTLSSF</sequence>
<keyword evidence="8" id="KW-1015">Disulfide bond</keyword>
<keyword evidence="7" id="KW-0472">Membrane</keyword>
<dbReference type="CDD" id="cd11304">
    <property type="entry name" value="Cadherin_repeat"/>
    <property type="match status" value="3"/>
</dbReference>
<keyword evidence="5 10" id="KW-0106">Calcium</keyword>
<keyword evidence="2 11" id="KW-0245">EGF-like domain</keyword>
<dbReference type="InterPro" id="IPR015919">
    <property type="entry name" value="Cadherin-like_sf"/>
</dbReference>
<feature type="domain" description="Cadherin" evidence="14">
    <location>
        <begin position="47"/>
        <end position="167"/>
    </location>
</feature>
<name>A0A183G821_HELPZ</name>
<dbReference type="PROSITE" id="PS50026">
    <property type="entry name" value="EGF_3"/>
    <property type="match status" value="1"/>
</dbReference>
<comment type="caution">
    <text evidence="11">Lacks conserved residue(s) required for the propagation of feature annotation.</text>
</comment>
<keyword evidence="3" id="KW-0812">Transmembrane</keyword>
<dbReference type="GO" id="GO:0007411">
    <property type="term" value="P:axon guidance"/>
    <property type="evidence" value="ECO:0007669"/>
    <property type="project" value="UniProtKB-ARBA"/>
</dbReference>
<dbReference type="Proteomes" id="UP000050761">
    <property type="component" value="Unassembled WGS sequence"/>
</dbReference>
<keyword evidence="6" id="KW-1133">Transmembrane helix</keyword>